<feature type="transmembrane region" description="Helical" evidence="4">
    <location>
        <begin position="257"/>
        <end position="280"/>
    </location>
</feature>
<comment type="caution">
    <text evidence="5">The sequence shown here is derived from an EMBL/GenBank/DDBJ whole genome shotgun (WGS) entry which is preliminary data.</text>
</comment>
<dbReference type="AlphaFoldDB" id="A0A397T8R1"/>
<evidence type="ECO:0000313" key="5">
    <source>
        <dbReference type="EMBL" id="RIA92745.1"/>
    </source>
</evidence>
<evidence type="ECO:0000313" key="6">
    <source>
        <dbReference type="Proteomes" id="UP000265703"/>
    </source>
</evidence>
<sequence length="433" mass="48708">MAYNNNNNNNDYYQQNQQNQQMSGYYNNQGDPSASTSNYHPTRVQELNRRYLTELDTGNNSSRSLGGATAIGTPHVNPSENSDEVDSINSSSLYSHQQGGYNHQDQEAMTRDPMAYPQQPFGQPKYSMDEGENPSSHSGSILSKRDSTAALTSTHHQQLIGQSTYDLGDRQFSDFNQSSGYYPQYNKYHQDDPYYDEEATRHNTLTSVDPNVYGFEHDYTDRDFPGGGKGARQSMTGEHLVVPEYKRKRGCRCCCCSWPVCILITVIILVGLGVTAFFVLPRKPTVNVKDAIPASVPVFNNDPPSIYMNFTMVVEIDNNENYVPYKFNKVDVSVFDRTVNNANSVATGTKLDYTLQPKQVDTLDFPLTVNYTGQSLNDPVLTNFIAACSPNVKKHTPLKLRVDVVLFIWGIDWIYQPKISVPIPDMKCPDLQI</sequence>
<dbReference type="GO" id="GO:0098542">
    <property type="term" value="P:defense response to other organism"/>
    <property type="evidence" value="ECO:0007669"/>
    <property type="project" value="InterPro"/>
</dbReference>
<feature type="compositionally biased region" description="Polar residues" evidence="3">
    <location>
        <begin position="87"/>
        <end position="103"/>
    </location>
</feature>
<dbReference type="InterPro" id="IPR044839">
    <property type="entry name" value="NDR1-like"/>
</dbReference>
<accession>A0A397T8R1</accession>
<protein>
    <recommendedName>
        <fullName evidence="7">Late embryogenesis abundant protein LEA-2 subgroup domain-containing protein</fullName>
    </recommendedName>
</protein>
<evidence type="ECO:0000256" key="1">
    <source>
        <dbReference type="ARBA" id="ARBA00004370"/>
    </source>
</evidence>
<feature type="region of interest" description="Disordered" evidence="3">
    <location>
        <begin position="56"/>
        <end position="155"/>
    </location>
</feature>
<evidence type="ECO:0000256" key="2">
    <source>
        <dbReference type="ARBA" id="ARBA00023136"/>
    </source>
</evidence>
<dbReference type="PANTHER" id="PTHR31234">
    <property type="entry name" value="LATE EMBRYOGENESIS ABUNDANT (LEA) HYDROXYPROLINE-RICH GLYCOPROTEIN FAMILY"/>
    <property type="match status" value="1"/>
</dbReference>
<keyword evidence="4" id="KW-0812">Transmembrane</keyword>
<name>A0A397T8R1_9GLOM</name>
<reference evidence="5 6" key="1">
    <citation type="submission" date="2018-06" db="EMBL/GenBank/DDBJ databases">
        <title>Comparative genomics reveals the genomic features of Rhizophagus irregularis, R. cerebriforme, R. diaphanum and Gigaspora rosea, and their symbiotic lifestyle signature.</title>
        <authorList>
            <person name="Morin E."/>
            <person name="San Clemente H."/>
            <person name="Chen E.C.H."/>
            <person name="De La Providencia I."/>
            <person name="Hainaut M."/>
            <person name="Kuo A."/>
            <person name="Kohler A."/>
            <person name="Murat C."/>
            <person name="Tang N."/>
            <person name="Roy S."/>
            <person name="Loubradou J."/>
            <person name="Henrissat B."/>
            <person name="Grigoriev I.V."/>
            <person name="Corradi N."/>
            <person name="Roux C."/>
            <person name="Martin F.M."/>
        </authorList>
    </citation>
    <scope>NUCLEOTIDE SEQUENCE [LARGE SCALE GENOMIC DNA]</scope>
    <source>
        <strain evidence="5 6">DAOM 227022</strain>
    </source>
</reference>
<evidence type="ECO:0008006" key="7">
    <source>
        <dbReference type="Google" id="ProtNLM"/>
    </source>
</evidence>
<keyword evidence="6" id="KW-1185">Reference proteome</keyword>
<keyword evidence="2 4" id="KW-0472">Membrane</keyword>
<gene>
    <name evidence="5" type="ORF">C1645_764172</name>
</gene>
<evidence type="ECO:0000256" key="3">
    <source>
        <dbReference type="SAM" id="MobiDB-lite"/>
    </source>
</evidence>
<evidence type="ECO:0000256" key="4">
    <source>
        <dbReference type="SAM" id="Phobius"/>
    </source>
</evidence>
<comment type="subcellular location">
    <subcellularLocation>
        <location evidence="1">Membrane</location>
    </subcellularLocation>
</comment>
<dbReference type="STRING" id="658196.A0A397T8R1"/>
<organism evidence="5 6">
    <name type="scientific">Glomus cerebriforme</name>
    <dbReference type="NCBI Taxonomy" id="658196"/>
    <lineage>
        <taxon>Eukaryota</taxon>
        <taxon>Fungi</taxon>
        <taxon>Fungi incertae sedis</taxon>
        <taxon>Mucoromycota</taxon>
        <taxon>Glomeromycotina</taxon>
        <taxon>Glomeromycetes</taxon>
        <taxon>Glomerales</taxon>
        <taxon>Glomeraceae</taxon>
        <taxon>Glomus</taxon>
    </lineage>
</organism>
<proteinExistence type="predicted"/>
<dbReference type="PANTHER" id="PTHR31234:SF2">
    <property type="entry name" value="OS05G0199100 PROTEIN"/>
    <property type="match status" value="1"/>
</dbReference>
<dbReference type="GO" id="GO:0016020">
    <property type="term" value="C:membrane"/>
    <property type="evidence" value="ECO:0007669"/>
    <property type="project" value="UniProtKB-SubCell"/>
</dbReference>
<dbReference type="OrthoDB" id="20273at2759"/>
<dbReference type="Proteomes" id="UP000265703">
    <property type="component" value="Unassembled WGS sequence"/>
</dbReference>
<keyword evidence="4" id="KW-1133">Transmembrane helix</keyword>
<dbReference type="EMBL" id="QKYT01000118">
    <property type="protein sequence ID" value="RIA92745.1"/>
    <property type="molecule type" value="Genomic_DNA"/>
</dbReference>